<feature type="coiled-coil region" evidence="2">
    <location>
        <begin position="22"/>
        <end position="63"/>
    </location>
</feature>
<dbReference type="PANTHER" id="PTHR12419:SF10">
    <property type="entry name" value="DEUBIQUITINASE OTUD6B"/>
    <property type="match status" value="1"/>
</dbReference>
<dbReference type="Gene3D" id="3.90.70.80">
    <property type="match status" value="1"/>
</dbReference>
<dbReference type="InterPro" id="IPR038765">
    <property type="entry name" value="Papain-like_cys_pep_sf"/>
</dbReference>
<evidence type="ECO:0000313" key="4">
    <source>
        <dbReference type="EMBL" id="CAK1550026.1"/>
    </source>
</evidence>
<dbReference type="InterPro" id="IPR003323">
    <property type="entry name" value="OTU_dom"/>
</dbReference>
<dbReference type="SUPFAM" id="SSF54001">
    <property type="entry name" value="Cysteine proteinases"/>
    <property type="match status" value="1"/>
</dbReference>
<gene>
    <name evidence="4" type="ORF">LNINA_LOCUS9275</name>
</gene>
<dbReference type="InterPro" id="IPR049772">
    <property type="entry name" value="OTU_OTUD6"/>
</dbReference>
<dbReference type="PANTHER" id="PTHR12419">
    <property type="entry name" value="OTU DOMAIN CONTAINING PROTEIN"/>
    <property type="match status" value="1"/>
</dbReference>
<evidence type="ECO:0000256" key="2">
    <source>
        <dbReference type="SAM" id="Coils"/>
    </source>
</evidence>
<protein>
    <recommendedName>
        <fullName evidence="3">OTU domain-containing protein</fullName>
    </recommendedName>
</protein>
<feature type="coiled-coil region" evidence="2">
    <location>
        <begin position="96"/>
        <end position="123"/>
    </location>
</feature>
<evidence type="ECO:0000313" key="5">
    <source>
        <dbReference type="Proteomes" id="UP001497472"/>
    </source>
</evidence>
<organism evidence="4 5">
    <name type="scientific">Leptosia nina</name>
    <dbReference type="NCBI Taxonomy" id="320188"/>
    <lineage>
        <taxon>Eukaryota</taxon>
        <taxon>Metazoa</taxon>
        <taxon>Ecdysozoa</taxon>
        <taxon>Arthropoda</taxon>
        <taxon>Hexapoda</taxon>
        <taxon>Insecta</taxon>
        <taxon>Pterygota</taxon>
        <taxon>Neoptera</taxon>
        <taxon>Endopterygota</taxon>
        <taxon>Lepidoptera</taxon>
        <taxon>Glossata</taxon>
        <taxon>Ditrysia</taxon>
        <taxon>Papilionoidea</taxon>
        <taxon>Pieridae</taxon>
        <taxon>Pierinae</taxon>
        <taxon>Leptosia</taxon>
    </lineage>
</organism>
<dbReference type="GO" id="GO:0004843">
    <property type="term" value="F:cysteine-type deubiquitinase activity"/>
    <property type="evidence" value="ECO:0007669"/>
    <property type="project" value="TreeGrafter"/>
</dbReference>
<keyword evidence="2" id="KW-0175">Coiled coil</keyword>
<name>A0AAV1JM81_9NEOP</name>
<dbReference type="EMBL" id="CAVLEF010000040">
    <property type="protein sequence ID" value="CAK1550026.1"/>
    <property type="molecule type" value="Genomic_DNA"/>
</dbReference>
<keyword evidence="5" id="KW-1185">Reference proteome</keyword>
<dbReference type="Pfam" id="PF02338">
    <property type="entry name" value="OTU"/>
    <property type="match status" value="1"/>
</dbReference>
<feature type="domain" description="OTU" evidence="3">
    <location>
        <begin position="145"/>
        <end position="284"/>
    </location>
</feature>
<sequence length="300" mass="34750">MENITDDVNNILSLECRQKKERKELQAKIQSLKKVAKNNKSKKKEITNEIARLEAELEACHIKELEESQRLSINEGVVCIEEDNSALNKEDVTTKISKAKRRRNKKIQEEREIQEQIKIQEKENRYGPRNIEKQEILKRLKPRNLQIVSITSDGDCLYKAIAHQLHSKRNTVISTEELRKKVSCHIRTNKDDFIPFLTNPDTSEMLTDVEFDEYCEKICNTRVWGGQLEIRALSDYFKCPILVIQATGPEAIEQGSHYSGPPLIITYHRHMYSLGEHYNSTQPFTHECDLVPSLSTDNEA</sequence>
<comment type="caution">
    <text evidence="4">The sequence shown here is derived from an EMBL/GenBank/DDBJ whole genome shotgun (WGS) entry which is preliminary data.</text>
</comment>
<proteinExistence type="predicted"/>
<dbReference type="GO" id="GO:0016579">
    <property type="term" value="P:protein deubiquitination"/>
    <property type="evidence" value="ECO:0007669"/>
    <property type="project" value="TreeGrafter"/>
</dbReference>
<evidence type="ECO:0000259" key="3">
    <source>
        <dbReference type="PROSITE" id="PS50802"/>
    </source>
</evidence>
<accession>A0AAV1JM81</accession>
<dbReference type="PROSITE" id="PS50802">
    <property type="entry name" value="OTU"/>
    <property type="match status" value="1"/>
</dbReference>
<dbReference type="Proteomes" id="UP001497472">
    <property type="component" value="Unassembled WGS sequence"/>
</dbReference>
<evidence type="ECO:0000256" key="1">
    <source>
        <dbReference type="ARBA" id="ARBA00022801"/>
    </source>
</evidence>
<dbReference type="AlphaFoldDB" id="A0AAV1JM81"/>
<keyword evidence="1" id="KW-0378">Hydrolase</keyword>
<reference evidence="4 5" key="1">
    <citation type="submission" date="2023-11" db="EMBL/GenBank/DDBJ databases">
        <authorList>
            <person name="Okamura Y."/>
        </authorList>
    </citation>
    <scope>NUCLEOTIDE SEQUENCE [LARGE SCALE GENOMIC DNA]</scope>
</reference>
<dbReference type="InterPro" id="IPR050704">
    <property type="entry name" value="Peptidase_C85-like"/>
</dbReference>
<dbReference type="CDD" id="cd22761">
    <property type="entry name" value="OTU_OTUD6"/>
    <property type="match status" value="1"/>
</dbReference>